<keyword evidence="1" id="KW-0677">Repeat</keyword>
<dbReference type="GeneID" id="5020949"/>
<organism evidence="3 4">
    <name type="scientific">Paramecium tetraurelia</name>
    <dbReference type="NCBI Taxonomy" id="5888"/>
    <lineage>
        <taxon>Eukaryota</taxon>
        <taxon>Sar</taxon>
        <taxon>Alveolata</taxon>
        <taxon>Ciliophora</taxon>
        <taxon>Intramacronucleata</taxon>
        <taxon>Oligohymenophorea</taxon>
        <taxon>Peniculida</taxon>
        <taxon>Parameciidae</taxon>
        <taxon>Paramecium</taxon>
    </lineage>
</organism>
<dbReference type="RefSeq" id="XP_001435164.1">
    <property type="nucleotide sequence ID" value="XM_001435127.1"/>
</dbReference>
<dbReference type="Gene3D" id="2.20.110.10">
    <property type="entry name" value="Histone H3 K4-specific methyltransferase SET7/9 N-terminal domain"/>
    <property type="match status" value="1"/>
</dbReference>
<dbReference type="HOGENOM" id="CLU_424837_0_0_1"/>
<proteinExistence type="predicted"/>
<name>A0CAF0_PARTE</name>
<accession>A0CAF0</accession>
<reference evidence="3 4" key="1">
    <citation type="journal article" date="2006" name="Nature">
        <title>Global trends of whole-genome duplications revealed by the ciliate Paramecium tetraurelia.</title>
        <authorList>
            <consortium name="Genoscope"/>
            <person name="Aury J.-M."/>
            <person name="Jaillon O."/>
            <person name="Duret L."/>
            <person name="Noel B."/>
            <person name="Jubin C."/>
            <person name="Porcel B.M."/>
            <person name="Segurens B."/>
            <person name="Daubin V."/>
            <person name="Anthouard V."/>
            <person name="Aiach N."/>
            <person name="Arnaiz O."/>
            <person name="Billaut A."/>
            <person name="Beisson J."/>
            <person name="Blanc I."/>
            <person name="Bouhouche K."/>
            <person name="Camara F."/>
            <person name="Duharcourt S."/>
            <person name="Guigo R."/>
            <person name="Gogendeau D."/>
            <person name="Katinka M."/>
            <person name="Keller A.-M."/>
            <person name="Kissmehl R."/>
            <person name="Klotz C."/>
            <person name="Koll F."/>
            <person name="Le Moue A."/>
            <person name="Lepere C."/>
            <person name="Malinsky S."/>
            <person name="Nowacki M."/>
            <person name="Nowak J.K."/>
            <person name="Plattner H."/>
            <person name="Poulain J."/>
            <person name="Ruiz F."/>
            <person name="Serrano V."/>
            <person name="Zagulski M."/>
            <person name="Dessen P."/>
            <person name="Betermier M."/>
            <person name="Weissenbach J."/>
            <person name="Scarpelli C."/>
            <person name="Schachter V."/>
            <person name="Sperling L."/>
            <person name="Meyer E."/>
            <person name="Cohen J."/>
            <person name="Wincker P."/>
        </authorList>
    </citation>
    <scope>NUCLEOTIDE SEQUENCE [LARGE SCALE GENOMIC DNA]</scope>
    <source>
        <strain evidence="3 4">Stock d4-2</strain>
    </source>
</reference>
<dbReference type="SUPFAM" id="SSF82185">
    <property type="entry name" value="Histone H3 K4-specific methyltransferase SET7/9 N-terminal domain"/>
    <property type="match status" value="1"/>
</dbReference>
<dbReference type="Proteomes" id="UP000000600">
    <property type="component" value="Unassembled WGS sequence"/>
</dbReference>
<evidence type="ECO:0008006" key="5">
    <source>
        <dbReference type="Google" id="ProtNLM"/>
    </source>
</evidence>
<keyword evidence="4" id="KW-1185">Reference proteome</keyword>
<protein>
    <recommendedName>
        <fullName evidence="5">Protein kinase domain-containing protein</fullName>
    </recommendedName>
</protein>
<sequence length="721" mass="83709">MFQQYDSLVVDASFIHRNYTQVSVIGKGHDFYLGINSISYLMHHTKENGRYILQIYENLGYDLFRTKVLHLQKAMLECVNDVNTRIILLAEKQLNDKQSDLYVLYRLDELTERLDQQKQLTPEQANDLLITFCKNLLITGRVTYEFLDIAPQNVYVHDNRFIISNMGISYKGSKFHRPYTAITDSFYKEKTLTNMIYTYSFQAGLVVLCAITKINSAEFFFEDGQLKANLLHDVLKAFKEKLTEPQKEKLKKKFTSLAKIDKPFDADISKIIPFLFQILSMDQQKRSIFSLLICHPENPLKVENPFFQQSLEVEQQYVGFGKLEGMKIIPEGYGYGMFGNEYHYGMFQNGTLTDDGTVEIKQNNRIIYLLKNLVISEKYQQAIAEVNKYIFWGEFDNKQYKPNGDGVLVSVYTTQKYIPKKKQSICFIGNLKMGIKDNGQEYYKNKTEFDGDFENNQPVSGRIIYGPKHKFEGIIQDYQRKKGILVYNNKIFEGDFENDRVKAGKLNYADGSSYDGQFKNGLKCCQDGKFIFWNTKLEYSGGFVDDKMHGKGILTILETNEQLEVEYSQGKCLTELPEAFKLLTKKKQLLEVKKQDENKPKKGKQKQNDDEEIEEDIQDDLGDEGNDYNDDEVNRINILIIKRSICVGGEDEEEEANHLQIKELLYCLNIDVTNEEIEALNEQTNPEGEQDIQYEKLYKLFRNDQQQDQLEVQEAYSLLSG</sequence>
<evidence type="ECO:0000256" key="2">
    <source>
        <dbReference type="SAM" id="MobiDB-lite"/>
    </source>
</evidence>
<evidence type="ECO:0000313" key="4">
    <source>
        <dbReference type="Proteomes" id="UP000000600"/>
    </source>
</evidence>
<dbReference type="AlphaFoldDB" id="A0CAF0"/>
<dbReference type="KEGG" id="ptm:GSPATT00036547001"/>
<dbReference type="InParanoid" id="A0CAF0"/>
<evidence type="ECO:0000313" key="3">
    <source>
        <dbReference type="EMBL" id="CAK67767.1"/>
    </source>
</evidence>
<dbReference type="EMBL" id="CT868054">
    <property type="protein sequence ID" value="CAK67767.1"/>
    <property type="molecule type" value="Genomic_DNA"/>
</dbReference>
<evidence type="ECO:0000256" key="1">
    <source>
        <dbReference type="ARBA" id="ARBA00022737"/>
    </source>
</evidence>
<feature type="region of interest" description="Disordered" evidence="2">
    <location>
        <begin position="594"/>
        <end position="614"/>
    </location>
</feature>
<dbReference type="InterPro" id="IPR003409">
    <property type="entry name" value="MORN"/>
</dbReference>
<dbReference type="OrthoDB" id="302123at2759"/>
<dbReference type="OMA" id="HTKENGR"/>
<dbReference type="PANTHER" id="PTHR23084">
    <property type="entry name" value="PHOSPHATIDYLINOSITOL-4-PHOSPHATE 5-KINASE RELATED"/>
    <property type="match status" value="1"/>
</dbReference>
<dbReference type="eggNOG" id="ENOG502SSP6">
    <property type="taxonomic scope" value="Eukaryota"/>
</dbReference>
<dbReference type="Pfam" id="PF02493">
    <property type="entry name" value="MORN"/>
    <property type="match status" value="2"/>
</dbReference>
<gene>
    <name evidence="3" type="ORF">GSPATT00036547001</name>
</gene>
<dbReference type="PANTHER" id="PTHR23084:SF179">
    <property type="entry name" value="OS10G0565000 PROTEIN"/>
    <property type="match status" value="1"/>
</dbReference>